<accession>A0ABD6CEG4</accession>
<evidence type="ECO:0000313" key="3">
    <source>
        <dbReference type="Proteomes" id="UP001597119"/>
    </source>
</evidence>
<dbReference type="Pfam" id="PF24018">
    <property type="entry name" value="DUF7331"/>
    <property type="match status" value="1"/>
</dbReference>
<dbReference type="RefSeq" id="WP_247378334.1">
    <property type="nucleotide sequence ID" value="NZ_JALLGV010000005.1"/>
</dbReference>
<keyword evidence="3" id="KW-1185">Reference proteome</keyword>
<gene>
    <name evidence="2" type="ORF">ACFR9U_16995</name>
</gene>
<evidence type="ECO:0000256" key="1">
    <source>
        <dbReference type="SAM" id="MobiDB-lite"/>
    </source>
</evidence>
<dbReference type="EMBL" id="JBHUDJ010000014">
    <property type="protein sequence ID" value="MFD1588677.1"/>
    <property type="molecule type" value="Genomic_DNA"/>
</dbReference>
<protein>
    <submittedName>
        <fullName evidence="2">Uncharacterized protein</fullName>
    </submittedName>
</protein>
<sequence>MPARDRLSTEHTEQTDDSHSDLPGRTVTAHQTTPDRFVFTESDNTDAWISTDLTVDLRR</sequence>
<feature type="region of interest" description="Disordered" evidence="1">
    <location>
        <begin position="1"/>
        <end position="34"/>
    </location>
</feature>
<organism evidence="2 3">
    <name type="scientific">Halorientalis brevis</name>
    <dbReference type="NCBI Taxonomy" id="1126241"/>
    <lineage>
        <taxon>Archaea</taxon>
        <taxon>Methanobacteriati</taxon>
        <taxon>Methanobacteriota</taxon>
        <taxon>Stenosarchaea group</taxon>
        <taxon>Halobacteria</taxon>
        <taxon>Halobacteriales</taxon>
        <taxon>Haloarculaceae</taxon>
        <taxon>Halorientalis</taxon>
    </lineage>
</organism>
<evidence type="ECO:0000313" key="2">
    <source>
        <dbReference type="EMBL" id="MFD1588677.1"/>
    </source>
</evidence>
<dbReference type="Proteomes" id="UP001597119">
    <property type="component" value="Unassembled WGS sequence"/>
</dbReference>
<dbReference type="InterPro" id="IPR055755">
    <property type="entry name" value="DUF7331"/>
</dbReference>
<reference evidence="2 3" key="1">
    <citation type="journal article" date="2019" name="Int. J. Syst. Evol. Microbiol.">
        <title>The Global Catalogue of Microorganisms (GCM) 10K type strain sequencing project: providing services to taxonomists for standard genome sequencing and annotation.</title>
        <authorList>
            <consortium name="The Broad Institute Genomics Platform"/>
            <consortium name="The Broad Institute Genome Sequencing Center for Infectious Disease"/>
            <person name="Wu L."/>
            <person name="Ma J."/>
        </authorList>
    </citation>
    <scope>NUCLEOTIDE SEQUENCE [LARGE SCALE GENOMIC DNA]</scope>
    <source>
        <strain evidence="2 3">CGMCC 1.12125</strain>
    </source>
</reference>
<proteinExistence type="predicted"/>
<name>A0ABD6CEG4_9EURY</name>
<comment type="caution">
    <text evidence="2">The sequence shown here is derived from an EMBL/GenBank/DDBJ whole genome shotgun (WGS) entry which is preliminary data.</text>
</comment>
<dbReference type="AlphaFoldDB" id="A0ABD6CEG4"/>
<feature type="compositionally biased region" description="Basic and acidic residues" evidence="1">
    <location>
        <begin position="1"/>
        <end position="22"/>
    </location>
</feature>